<organism evidence="1 2">
    <name type="scientific">Aphanomyces invadans</name>
    <dbReference type="NCBI Taxonomy" id="157072"/>
    <lineage>
        <taxon>Eukaryota</taxon>
        <taxon>Sar</taxon>
        <taxon>Stramenopiles</taxon>
        <taxon>Oomycota</taxon>
        <taxon>Saprolegniomycetes</taxon>
        <taxon>Saprolegniales</taxon>
        <taxon>Verrucalvaceae</taxon>
        <taxon>Aphanomyces</taxon>
    </lineage>
</organism>
<gene>
    <name evidence="1" type="ORF">DYB32_009078</name>
</gene>
<dbReference type="AlphaFoldDB" id="A0A418AJC2"/>
<dbReference type="Proteomes" id="UP000285060">
    <property type="component" value="Unassembled WGS sequence"/>
</dbReference>
<dbReference type="EMBL" id="QUSY01001757">
    <property type="protein sequence ID" value="RHY23731.1"/>
    <property type="molecule type" value="Genomic_DNA"/>
</dbReference>
<sequence length="149" mass="16207">MDSFCRPLLSQLPSNLLKQLDIVQDFEKLVRKGMEDFEMITSLVQLIRTIATTGLNADNGQQFVATIQNAIQIGVLRVKDDKDLVKDIKGIVALGQVDGPQAAADITKALEGGMKPATVAELTSDLQRVIQNSSKDVTTTLNLVKLIQS</sequence>
<reference evidence="1 2" key="1">
    <citation type="submission" date="2018-08" db="EMBL/GenBank/DDBJ databases">
        <title>Aphanomyces genome sequencing and annotation.</title>
        <authorList>
            <person name="Minardi D."/>
            <person name="Oidtmann B."/>
            <person name="Van Der Giezen M."/>
            <person name="Studholme D.J."/>
        </authorList>
    </citation>
    <scope>NUCLEOTIDE SEQUENCE [LARGE SCALE GENOMIC DNA]</scope>
    <source>
        <strain evidence="1 2">NJM0002</strain>
    </source>
</reference>
<protein>
    <submittedName>
        <fullName evidence="1">Uncharacterized protein</fullName>
    </submittedName>
</protein>
<keyword evidence="2" id="KW-1185">Reference proteome</keyword>
<comment type="caution">
    <text evidence="1">The sequence shown here is derived from an EMBL/GenBank/DDBJ whole genome shotgun (WGS) entry which is preliminary data.</text>
</comment>
<evidence type="ECO:0000313" key="1">
    <source>
        <dbReference type="EMBL" id="RHY23731.1"/>
    </source>
</evidence>
<dbReference type="VEuPathDB" id="FungiDB:H310_09447"/>
<evidence type="ECO:0000313" key="2">
    <source>
        <dbReference type="Proteomes" id="UP000285060"/>
    </source>
</evidence>
<name>A0A418AJC2_9STRA</name>
<accession>A0A418AJC2</accession>
<feature type="non-terminal residue" evidence="1">
    <location>
        <position position="149"/>
    </location>
</feature>
<proteinExistence type="predicted"/>